<dbReference type="HOGENOM" id="CLU_046240_0_0_12"/>
<dbReference type="PANTHER" id="PTHR43687">
    <property type="entry name" value="ADENYLYLSULFATE REDUCTASE, BETA SUBUNIT"/>
    <property type="match status" value="1"/>
</dbReference>
<evidence type="ECO:0000256" key="2">
    <source>
        <dbReference type="ARBA" id="ARBA00022723"/>
    </source>
</evidence>
<name>F5Y840_LEAAZ</name>
<accession>F5Y840</accession>
<dbReference type="InterPro" id="IPR050572">
    <property type="entry name" value="Fe-S_Ferredoxin"/>
</dbReference>
<dbReference type="KEGG" id="taz:TREAZ_2265"/>
<dbReference type="InParanoid" id="F5Y840"/>
<evidence type="ECO:0000256" key="4">
    <source>
        <dbReference type="ARBA" id="ARBA00023014"/>
    </source>
</evidence>
<protein>
    <submittedName>
        <fullName evidence="6">4Fe-4S ferredoxin, iron-sulfur binding protein</fullName>
    </submittedName>
</protein>
<dbReference type="eggNOG" id="COG2768">
    <property type="taxonomic scope" value="Bacteria"/>
</dbReference>
<dbReference type="EMBL" id="CP001841">
    <property type="protein sequence ID" value="AEF81430.1"/>
    <property type="molecule type" value="Genomic_DNA"/>
</dbReference>
<evidence type="ECO:0000259" key="5">
    <source>
        <dbReference type="PROSITE" id="PS51379"/>
    </source>
</evidence>
<dbReference type="Proteomes" id="UP000009222">
    <property type="component" value="Chromosome"/>
</dbReference>
<dbReference type="Gene3D" id="3.30.70.20">
    <property type="match status" value="1"/>
</dbReference>
<dbReference type="Pfam" id="PF04015">
    <property type="entry name" value="DUF362"/>
    <property type="match status" value="1"/>
</dbReference>
<dbReference type="SUPFAM" id="SSF54862">
    <property type="entry name" value="4Fe-4S ferredoxins"/>
    <property type="match status" value="1"/>
</dbReference>
<dbReference type="Pfam" id="PF12838">
    <property type="entry name" value="Fer4_7"/>
    <property type="match status" value="1"/>
</dbReference>
<proteinExistence type="predicted"/>
<dbReference type="InterPro" id="IPR007160">
    <property type="entry name" value="DUF362"/>
</dbReference>
<dbReference type="PROSITE" id="PS51379">
    <property type="entry name" value="4FE4S_FER_2"/>
    <property type="match status" value="2"/>
</dbReference>
<dbReference type="AlphaFoldDB" id="F5Y840"/>
<keyword evidence="7" id="KW-1185">Reference proteome</keyword>
<evidence type="ECO:0000256" key="1">
    <source>
        <dbReference type="ARBA" id="ARBA00022485"/>
    </source>
</evidence>
<keyword evidence="2" id="KW-0479">Metal-binding</keyword>
<evidence type="ECO:0000256" key="3">
    <source>
        <dbReference type="ARBA" id="ARBA00023004"/>
    </source>
</evidence>
<keyword evidence="4" id="KW-0411">Iron-sulfur</keyword>
<sequence>MSASKVYFTDMRCKVGESLLVKLDRLISKAGIGKIDFNQKYVAIKIHFGEPGNLAFLRPNFARVVADHIKSLGGKPFLTDCNTLYVGRRNNALVHMDAAFENGYSPLATGVQNIIADGLKGTDDVDVPIKGGVYLTVAHIGRAIMDADIVISLNHFKGHEGTGFGGAVKNLGMGSGSRAGKMAMHNDGKPQVDQKVCTGCKGCAKYCNENAIVFGENKKAKIDHKKCVGCGRCIGGCNFHAISNESGSSNDALNCKMAEYAKAVLDGRPSFHINVVNQVSPYCDCHGESDAPVVADIGIFASFDPIALDKACIDAVNAAPGIQTSILGDREHKHKDSHGHSDHFKDIHPTTDWRSQIEHAEKIGLGSGTYELVTVK</sequence>
<keyword evidence="1" id="KW-0004">4Fe-4S</keyword>
<dbReference type="RefSeq" id="WP_015709787.1">
    <property type="nucleotide sequence ID" value="NC_015577.1"/>
</dbReference>
<gene>
    <name evidence="6" type="ordered locus">TREAZ_2265</name>
</gene>
<dbReference type="OrthoDB" id="9781559at2"/>
<reference evidence="6 7" key="2">
    <citation type="journal article" date="2011" name="ISME J.">
        <title>RNA-seq reveals cooperative metabolic interactions between two termite-gut spirochete species in co-culture.</title>
        <authorList>
            <person name="Rosenthal A.Z."/>
            <person name="Matson E.G."/>
            <person name="Eldar A."/>
            <person name="Leadbetter J.R."/>
        </authorList>
    </citation>
    <scope>NUCLEOTIDE SEQUENCE [LARGE SCALE GENOMIC DNA]</scope>
    <source>
        <strain evidence="7">ATCC BAA-888 / DSM 13862 / ZAS-9</strain>
    </source>
</reference>
<keyword evidence="3" id="KW-0408">Iron</keyword>
<dbReference type="GO" id="GO:0046872">
    <property type="term" value="F:metal ion binding"/>
    <property type="evidence" value="ECO:0007669"/>
    <property type="project" value="UniProtKB-KW"/>
</dbReference>
<dbReference type="STRING" id="545695.TREAZ_2265"/>
<dbReference type="GO" id="GO:0051539">
    <property type="term" value="F:4 iron, 4 sulfur cluster binding"/>
    <property type="evidence" value="ECO:0007669"/>
    <property type="project" value="UniProtKB-KW"/>
</dbReference>
<dbReference type="Gene3D" id="3.40.50.11440">
    <property type="match status" value="1"/>
</dbReference>
<evidence type="ECO:0000313" key="6">
    <source>
        <dbReference type="EMBL" id="AEF81430.1"/>
    </source>
</evidence>
<dbReference type="PANTHER" id="PTHR43687:SF3">
    <property type="entry name" value="4FE-4S FERREDOXIN-TYPE DOMAIN-CONTAINING PROTEIN"/>
    <property type="match status" value="1"/>
</dbReference>
<dbReference type="InterPro" id="IPR017896">
    <property type="entry name" value="4Fe4S_Fe-S-bd"/>
</dbReference>
<feature type="domain" description="4Fe-4S ferredoxin-type" evidence="5">
    <location>
        <begin position="218"/>
        <end position="247"/>
    </location>
</feature>
<feature type="domain" description="4Fe-4S ferredoxin-type" evidence="5">
    <location>
        <begin position="188"/>
        <end position="217"/>
    </location>
</feature>
<organism evidence="6 7">
    <name type="scientific">Leadbettera azotonutricia (strain ATCC BAA-888 / DSM 13862 / ZAS-9)</name>
    <name type="common">Treponema azotonutricium</name>
    <dbReference type="NCBI Taxonomy" id="545695"/>
    <lineage>
        <taxon>Bacteria</taxon>
        <taxon>Pseudomonadati</taxon>
        <taxon>Spirochaetota</taxon>
        <taxon>Spirochaetia</taxon>
        <taxon>Spirochaetales</taxon>
        <taxon>Breznakiellaceae</taxon>
        <taxon>Leadbettera</taxon>
    </lineage>
</organism>
<reference evidence="7" key="1">
    <citation type="submission" date="2009-12" db="EMBL/GenBank/DDBJ databases">
        <title>Complete sequence of Treponema azotonutricium strain ZAS-9.</title>
        <authorList>
            <person name="Tetu S.G."/>
            <person name="Matson E."/>
            <person name="Ren Q."/>
            <person name="Seshadri R."/>
            <person name="Elbourne L."/>
            <person name="Hassan K.A."/>
            <person name="Durkin A."/>
            <person name="Radune D."/>
            <person name="Mohamoud Y."/>
            <person name="Shay R."/>
            <person name="Jin S."/>
            <person name="Zhang X."/>
            <person name="Lucey K."/>
            <person name="Ballor N.R."/>
            <person name="Ottesen E."/>
            <person name="Rosenthal R."/>
            <person name="Allen A."/>
            <person name="Leadbetter J.R."/>
            <person name="Paulsen I.T."/>
        </authorList>
    </citation>
    <scope>NUCLEOTIDE SEQUENCE [LARGE SCALE GENOMIC DNA]</scope>
    <source>
        <strain evidence="7">ATCC BAA-888 / DSM 13862 / ZAS-9</strain>
    </source>
</reference>
<evidence type="ECO:0000313" key="7">
    <source>
        <dbReference type="Proteomes" id="UP000009222"/>
    </source>
</evidence>